<dbReference type="STRING" id="927664.SAMN05421780_104108"/>
<feature type="chain" id="PRO_5011629480" evidence="1">
    <location>
        <begin position="21"/>
        <end position="351"/>
    </location>
</feature>
<accession>A0A1I1I114</accession>
<dbReference type="OrthoDB" id="644207at2"/>
<gene>
    <name evidence="2" type="ORF">SAMN05421780_104108</name>
</gene>
<keyword evidence="1" id="KW-0732">Signal</keyword>
<dbReference type="AlphaFoldDB" id="A0A1I1I114"/>
<reference evidence="2 3" key="1">
    <citation type="submission" date="2016-10" db="EMBL/GenBank/DDBJ databases">
        <authorList>
            <person name="de Groot N.N."/>
        </authorList>
    </citation>
    <scope>NUCLEOTIDE SEQUENCE [LARGE SCALE GENOMIC DNA]</scope>
    <source>
        <strain evidence="2 3">DSM 6793</strain>
    </source>
</reference>
<keyword evidence="3" id="KW-1185">Reference proteome</keyword>
<organism evidence="2 3">
    <name type="scientific">Flexibacter flexilis DSM 6793</name>
    <dbReference type="NCBI Taxonomy" id="927664"/>
    <lineage>
        <taxon>Bacteria</taxon>
        <taxon>Pseudomonadati</taxon>
        <taxon>Bacteroidota</taxon>
        <taxon>Cytophagia</taxon>
        <taxon>Cytophagales</taxon>
        <taxon>Flexibacteraceae</taxon>
        <taxon>Flexibacter</taxon>
    </lineage>
</organism>
<protein>
    <submittedName>
        <fullName evidence="2">Uncharacterized protein</fullName>
    </submittedName>
</protein>
<evidence type="ECO:0000256" key="1">
    <source>
        <dbReference type="SAM" id="SignalP"/>
    </source>
</evidence>
<feature type="signal peptide" evidence="1">
    <location>
        <begin position="1"/>
        <end position="20"/>
    </location>
</feature>
<proteinExistence type="predicted"/>
<evidence type="ECO:0000313" key="3">
    <source>
        <dbReference type="Proteomes" id="UP000199514"/>
    </source>
</evidence>
<sequence>MRKNILLLLMAIFCCVTVMAQVPQGISYQAIAFGTSGAPVANGNVGVRISIIDNSITGTAVYAETHTKTTNAQGLFNLNIGQGTPVTGTFATINWVTNNKFLKVEIDPSGGTNYTLVGTNQLMSVPYAMAAKSLVATAGEGVTLVAPNGTPYQLTVDNNGQLSLPTSNTSSGGTPTELYLYGTFNNWDATNALQLAGSGSGNSFTGYKYFAAGTQIKFLAAPNSSVVYGGNSNSTSGTLVQNGSAIKITSSGFYRIYMNYNGSQYQYDIASIGANLTYNSYIQMQYNVAGNYFYITSNAPQFRFVIDNTYYGDNLADGTAEVDGAAIVSNGTYTYKFYLNVDGSATYTKTP</sequence>
<dbReference type="Gene3D" id="2.60.40.3620">
    <property type="match status" value="1"/>
</dbReference>
<dbReference type="RefSeq" id="WP_091510635.1">
    <property type="nucleotide sequence ID" value="NZ_FOLE01000004.1"/>
</dbReference>
<name>A0A1I1I114_9BACT</name>
<dbReference type="EMBL" id="FOLE01000004">
    <property type="protein sequence ID" value="SFC27908.1"/>
    <property type="molecule type" value="Genomic_DNA"/>
</dbReference>
<dbReference type="Proteomes" id="UP000199514">
    <property type="component" value="Unassembled WGS sequence"/>
</dbReference>
<evidence type="ECO:0000313" key="2">
    <source>
        <dbReference type="EMBL" id="SFC27908.1"/>
    </source>
</evidence>